<keyword evidence="4" id="KW-1003">Cell membrane</keyword>
<dbReference type="AlphaFoldDB" id="A0A0C3SD97"/>
<dbReference type="GO" id="GO:0000319">
    <property type="term" value="F:sulfite transmembrane transporter activity"/>
    <property type="evidence" value="ECO:0007669"/>
    <property type="project" value="TreeGrafter"/>
</dbReference>
<evidence type="ECO:0000256" key="7">
    <source>
        <dbReference type="ARBA" id="ARBA00023136"/>
    </source>
</evidence>
<proteinExistence type="inferred from homology"/>
<feature type="compositionally biased region" description="Basic and acidic residues" evidence="8">
    <location>
        <begin position="442"/>
        <end position="452"/>
    </location>
</feature>
<evidence type="ECO:0000313" key="10">
    <source>
        <dbReference type="EMBL" id="KIP11622.1"/>
    </source>
</evidence>
<gene>
    <name evidence="10" type="ORF">PHLGIDRAFT_515202</name>
</gene>
<feature type="transmembrane region" description="Helical" evidence="9">
    <location>
        <begin position="295"/>
        <end position="325"/>
    </location>
</feature>
<accession>A0A0C3SD97</accession>
<dbReference type="Gene3D" id="1.50.10.150">
    <property type="entry name" value="Voltage-dependent anion channel"/>
    <property type="match status" value="1"/>
</dbReference>
<dbReference type="OrthoDB" id="1099at2759"/>
<evidence type="ECO:0000256" key="3">
    <source>
        <dbReference type="ARBA" id="ARBA00022448"/>
    </source>
</evidence>
<keyword evidence="7 9" id="KW-0472">Membrane</keyword>
<evidence type="ECO:0000256" key="1">
    <source>
        <dbReference type="ARBA" id="ARBA00004651"/>
    </source>
</evidence>
<comment type="similarity">
    <text evidence="2">Belongs to the tellurite-resistance/dicarboxylate transporter (TDT) family.</text>
</comment>
<feature type="transmembrane region" description="Helical" evidence="9">
    <location>
        <begin position="368"/>
        <end position="389"/>
    </location>
</feature>
<evidence type="ECO:0000256" key="9">
    <source>
        <dbReference type="SAM" id="Phobius"/>
    </source>
</evidence>
<dbReference type="InterPro" id="IPR004695">
    <property type="entry name" value="SLAC1/Mae1/Ssu1/TehA"/>
</dbReference>
<dbReference type="Pfam" id="PF03595">
    <property type="entry name" value="SLAC1"/>
    <property type="match status" value="1"/>
</dbReference>
<sequence>MAPLILPRSQWKSWKERVRCVTGTHANIRAIFETIRRHFTWAWHAVIMGTGVVSALLHLFPYNNGCLALKVMGLIFFLLNLCLFVFVCTCTVLRYYWFPEVWSLMLAHPAQSLFIGCFPMGAATLINAGLVSYSTLYRSYPPLHGFLWALWGFWWLDSAVSYIIAFGMIYAMMVRQDHALSKMTAVWLLPVVTLIVASSTGGLLSNVIREKSHTLAILTAGFSFTMVIIGLSFAMMIITTYLIRLITAGPPDAGLILSAFIVLGPLGQGGFSLLINGQDLSELLPLHIGDEFPDLALAGQMIFAGCFLGAYILWSMGFAWILLALISISHVARTNKLSFSMAYWGLIFPNGTFALLSVQLSKVLDSPFFRAFGAAWSCIVFSLWVAVFIRSIPSFIDGSMFKAPYVIDGPAIPTFDIERNEAKQQSSSTLNQVPQETQAQLEMEKMAEDRPL</sequence>
<keyword evidence="5 9" id="KW-0812">Transmembrane</keyword>
<evidence type="ECO:0000256" key="5">
    <source>
        <dbReference type="ARBA" id="ARBA00022692"/>
    </source>
</evidence>
<feature type="compositionally biased region" description="Polar residues" evidence="8">
    <location>
        <begin position="423"/>
        <end position="440"/>
    </location>
</feature>
<keyword evidence="3" id="KW-0813">Transport</keyword>
<comment type="subcellular location">
    <subcellularLocation>
        <location evidence="1">Cell membrane</location>
        <topology evidence="1">Multi-pass membrane protein</topology>
    </subcellularLocation>
</comment>
<dbReference type="PANTHER" id="PTHR31686:SF1">
    <property type="entry name" value="SULFITE EFFLUX PUMP SSU1"/>
    <property type="match status" value="1"/>
</dbReference>
<feature type="transmembrane region" description="Helical" evidence="9">
    <location>
        <begin position="41"/>
        <end position="60"/>
    </location>
</feature>
<keyword evidence="6 9" id="KW-1133">Transmembrane helix</keyword>
<dbReference type="Proteomes" id="UP000053257">
    <property type="component" value="Unassembled WGS sequence"/>
</dbReference>
<evidence type="ECO:0000256" key="8">
    <source>
        <dbReference type="SAM" id="MobiDB-lite"/>
    </source>
</evidence>
<protein>
    <recommendedName>
        <fullName evidence="12">C4-dicarboxylate transporter/malic acid transport protein</fullName>
    </recommendedName>
</protein>
<dbReference type="GO" id="GO:0005886">
    <property type="term" value="C:plasma membrane"/>
    <property type="evidence" value="ECO:0007669"/>
    <property type="project" value="UniProtKB-SubCell"/>
</dbReference>
<feature type="region of interest" description="Disordered" evidence="8">
    <location>
        <begin position="423"/>
        <end position="452"/>
    </location>
</feature>
<feature type="transmembrane region" description="Helical" evidence="9">
    <location>
        <begin position="337"/>
        <end position="356"/>
    </location>
</feature>
<evidence type="ECO:0000313" key="11">
    <source>
        <dbReference type="Proteomes" id="UP000053257"/>
    </source>
</evidence>
<dbReference type="HOGENOM" id="CLU_030057_6_0_1"/>
<dbReference type="PANTHER" id="PTHR31686">
    <property type="match status" value="1"/>
</dbReference>
<feature type="transmembrane region" description="Helical" evidence="9">
    <location>
        <begin position="255"/>
        <end position="275"/>
    </location>
</feature>
<reference evidence="10 11" key="1">
    <citation type="journal article" date="2014" name="PLoS Genet.">
        <title>Analysis of the Phlebiopsis gigantea genome, transcriptome and secretome provides insight into its pioneer colonization strategies of wood.</title>
        <authorList>
            <person name="Hori C."/>
            <person name="Ishida T."/>
            <person name="Igarashi K."/>
            <person name="Samejima M."/>
            <person name="Suzuki H."/>
            <person name="Master E."/>
            <person name="Ferreira P."/>
            <person name="Ruiz-Duenas F.J."/>
            <person name="Held B."/>
            <person name="Canessa P."/>
            <person name="Larrondo L.F."/>
            <person name="Schmoll M."/>
            <person name="Druzhinina I.S."/>
            <person name="Kubicek C.P."/>
            <person name="Gaskell J.A."/>
            <person name="Kersten P."/>
            <person name="St John F."/>
            <person name="Glasner J."/>
            <person name="Sabat G."/>
            <person name="Splinter BonDurant S."/>
            <person name="Syed K."/>
            <person name="Yadav J."/>
            <person name="Mgbeahuruike A.C."/>
            <person name="Kovalchuk A."/>
            <person name="Asiegbu F.O."/>
            <person name="Lackner G."/>
            <person name="Hoffmeister D."/>
            <person name="Rencoret J."/>
            <person name="Gutierrez A."/>
            <person name="Sun H."/>
            <person name="Lindquist E."/>
            <person name="Barry K."/>
            <person name="Riley R."/>
            <person name="Grigoriev I.V."/>
            <person name="Henrissat B."/>
            <person name="Kues U."/>
            <person name="Berka R.M."/>
            <person name="Martinez A.T."/>
            <person name="Covert S.F."/>
            <person name="Blanchette R.A."/>
            <person name="Cullen D."/>
        </authorList>
    </citation>
    <scope>NUCLEOTIDE SEQUENCE [LARGE SCALE GENOMIC DNA]</scope>
    <source>
        <strain evidence="10 11">11061_1 CR5-6</strain>
    </source>
</reference>
<feature type="transmembrane region" description="Helical" evidence="9">
    <location>
        <begin position="185"/>
        <end position="204"/>
    </location>
</feature>
<evidence type="ECO:0008006" key="12">
    <source>
        <dbReference type="Google" id="ProtNLM"/>
    </source>
</evidence>
<dbReference type="InterPro" id="IPR038665">
    <property type="entry name" value="Voltage-dep_anion_channel_sf"/>
</dbReference>
<dbReference type="InterPro" id="IPR051629">
    <property type="entry name" value="Sulfite_efflux_TDT"/>
</dbReference>
<evidence type="ECO:0000256" key="2">
    <source>
        <dbReference type="ARBA" id="ARBA00008566"/>
    </source>
</evidence>
<feature type="transmembrane region" description="Helical" evidence="9">
    <location>
        <begin position="113"/>
        <end position="133"/>
    </location>
</feature>
<dbReference type="CDD" id="cd09318">
    <property type="entry name" value="TDT_SSU1"/>
    <property type="match status" value="1"/>
</dbReference>
<feature type="transmembrane region" description="Helical" evidence="9">
    <location>
        <begin position="72"/>
        <end position="93"/>
    </location>
</feature>
<keyword evidence="11" id="KW-1185">Reference proteome</keyword>
<evidence type="ECO:0000256" key="6">
    <source>
        <dbReference type="ARBA" id="ARBA00022989"/>
    </source>
</evidence>
<feature type="transmembrane region" description="Helical" evidence="9">
    <location>
        <begin position="216"/>
        <end position="243"/>
    </location>
</feature>
<evidence type="ECO:0000256" key="4">
    <source>
        <dbReference type="ARBA" id="ARBA00022475"/>
    </source>
</evidence>
<organism evidence="10 11">
    <name type="scientific">Phlebiopsis gigantea (strain 11061_1 CR5-6)</name>
    <name type="common">White-rot fungus</name>
    <name type="synonym">Peniophora gigantea</name>
    <dbReference type="NCBI Taxonomy" id="745531"/>
    <lineage>
        <taxon>Eukaryota</taxon>
        <taxon>Fungi</taxon>
        <taxon>Dikarya</taxon>
        <taxon>Basidiomycota</taxon>
        <taxon>Agaricomycotina</taxon>
        <taxon>Agaricomycetes</taxon>
        <taxon>Polyporales</taxon>
        <taxon>Phanerochaetaceae</taxon>
        <taxon>Phlebiopsis</taxon>
    </lineage>
</organism>
<feature type="transmembrane region" description="Helical" evidence="9">
    <location>
        <begin position="153"/>
        <end position="173"/>
    </location>
</feature>
<name>A0A0C3SD97_PHLG1</name>
<dbReference type="EMBL" id="KN840445">
    <property type="protein sequence ID" value="KIP11622.1"/>
    <property type="molecule type" value="Genomic_DNA"/>
</dbReference>